<evidence type="ECO:0000313" key="3">
    <source>
        <dbReference type="EMBL" id="KAF2138934.1"/>
    </source>
</evidence>
<feature type="region of interest" description="Disordered" evidence="1">
    <location>
        <begin position="465"/>
        <end position="528"/>
    </location>
</feature>
<feature type="compositionally biased region" description="Low complexity" evidence="1">
    <location>
        <begin position="831"/>
        <end position="844"/>
    </location>
</feature>
<keyword evidence="4" id="KW-1185">Reference proteome</keyword>
<feature type="compositionally biased region" description="Basic and acidic residues" evidence="1">
    <location>
        <begin position="256"/>
        <end position="265"/>
    </location>
</feature>
<feature type="region of interest" description="Disordered" evidence="1">
    <location>
        <begin position="924"/>
        <end position="1234"/>
    </location>
</feature>
<dbReference type="PANTHER" id="PTHR21563:SF3">
    <property type="entry name" value="ZINC FINGER C3H1 DOMAIN-CONTAINING PROTEIN"/>
    <property type="match status" value="1"/>
</dbReference>
<feature type="region of interest" description="Disordered" evidence="1">
    <location>
        <begin position="543"/>
        <end position="646"/>
    </location>
</feature>
<feature type="compositionally biased region" description="Polar residues" evidence="1">
    <location>
        <begin position="735"/>
        <end position="753"/>
    </location>
</feature>
<feature type="compositionally biased region" description="Low complexity" evidence="1">
    <location>
        <begin position="796"/>
        <end position="805"/>
    </location>
</feature>
<feature type="compositionally biased region" description="Basic and acidic residues" evidence="1">
    <location>
        <begin position="931"/>
        <end position="943"/>
    </location>
</feature>
<accession>A0A6A6B6S5</accession>
<dbReference type="InterPro" id="IPR019607">
    <property type="entry name" value="Putative_zinc-finger_domain"/>
</dbReference>
<feature type="region of interest" description="Disordered" evidence="1">
    <location>
        <begin position="684"/>
        <end position="873"/>
    </location>
</feature>
<proteinExistence type="predicted"/>
<reference evidence="3" key="1">
    <citation type="journal article" date="2020" name="Stud. Mycol.">
        <title>101 Dothideomycetes genomes: a test case for predicting lifestyles and emergence of pathogens.</title>
        <authorList>
            <person name="Haridas S."/>
            <person name="Albert R."/>
            <person name="Binder M."/>
            <person name="Bloem J."/>
            <person name="Labutti K."/>
            <person name="Salamov A."/>
            <person name="Andreopoulos B."/>
            <person name="Baker S."/>
            <person name="Barry K."/>
            <person name="Bills G."/>
            <person name="Bluhm B."/>
            <person name="Cannon C."/>
            <person name="Castanera R."/>
            <person name="Culley D."/>
            <person name="Daum C."/>
            <person name="Ezra D."/>
            <person name="Gonzalez J."/>
            <person name="Henrissat B."/>
            <person name="Kuo A."/>
            <person name="Liang C."/>
            <person name="Lipzen A."/>
            <person name="Lutzoni F."/>
            <person name="Magnuson J."/>
            <person name="Mondo S."/>
            <person name="Nolan M."/>
            <person name="Ohm R."/>
            <person name="Pangilinan J."/>
            <person name="Park H.-J."/>
            <person name="Ramirez L."/>
            <person name="Alfaro M."/>
            <person name="Sun H."/>
            <person name="Tritt A."/>
            <person name="Yoshinaga Y."/>
            <person name="Zwiers L.-H."/>
            <person name="Turgeon B."/>
            <person name="Goodwin S."/>
            <person name="Spatafora J."/>
            <person name="Crous P."/>
            <person name="Grigoriev I."/>
        </authorList>
    </citation>
    <scope>NUCLEOTIDE SEQUENCE</scope>
    <source>
        <strain evidence="3">CBS 121167</strain>
    </source>
</reference>
<feature type="region of interest" description="Disordered" evidence="1">
    <location>
        <begin position="1"/>
        <end position="67"/>
    </location>
</feature>
<name>A0A6A6B6S5_9PEZI</name>
<protein>
    <recommendedName>
        <fullName evidence="2">Putative zinc-finger domain-containing protein</fullName>
    </recommendedName>
</protein>
<evidence type="ECO:0000256" key="1">
    <source>
        <dbReference type="SAM" id="MobiDB-lite"/>
    </source>
</evidence>
<feature type="compositionally biased region" description="Polar residues" evidence="1">
    <location>
        <begin position="618"/>
        <end position="629"/>
    </location>
</feature>
<dbReference type="PANTHER" id="PTHR21563">
    <property type="entry name" value="ZINC FINGER C3H1 DOMAIN-CONTAINING PROTEIN"/>
    <property type="match status" value="1"/>
</dbReference>
<dbReference type="OrthoDB" id="1922977at2759"/>
<feature type="region of interest" description="Disordered" evidence="1">
    <location>
        <begin position="1247"/>
        <end position="1274"/>
    </location>
</feature>
<feature type="compositionally biased region" description="Low complexity" evidence="1">
    <location>
        <begin position="1247"/>
        <end position="1259"/>
    </location>
</feature>
<feature type="compositionally biased region" description="Low complexity" evidence="1">
    <location>
        <begin position="47"/>
        <end position="61"/>
    </location>
</feature>
<feature type="compositionally biased region" description="Acidic residues" evidence="1">
    <location>
        <begin position="1149"/>
        <end position="1166"/>
    </location>
</feature>
<organism evidence="3 4">
    <name type="scientific">Aplosporella prunicola CBS 121167</name>
    <dbReference type="NCBI Taxonomy" id="1176127"/>
    <lineage>
        <taxon>Eukaryota</taxon>
        <taxon>Fungi</taxon>
        <taxon>Dikarya</taxon>
        <taxon>Ascomycota</taxon>
        <taxon>Pezizomycotina</taxon>
        <taxon>Dothideomycetes</taxon>
        <taxon>Dothideomycetes incertae sedis</taxon>
        <taxon>Botryosphaeriales</taxon>
        <taxon>Aplosporellaceae</taxon>
        <taxon>Aplosporella</taxon>
    </lineage>
</organism>
<feature type="compositionally biased region" description="Low complexity" evidence="1">
    <location>
        <begin position="271"/>
        <end position="284"/>
    </location>
</feature>
<feature type="compositionally biased region" description="Basic and acidic residues" evidence="1">
    <location>
        <begin position="756"/>
        <end position="774"/>
    </location>
</feature>
<dbReference type="InterPro" id="IPR039278">
    <property type="entry name" value="Red1"/>
</dbReference>
<feature type="compositionally biased region" description="Low complexity" evidence="1">
    <location>
        <begin position="1167"/>
        <end position="1183"/>
    </location>
</feature>
<feature type="compositionally biased region" description="Low complexity" evidence="1">
    <location>
        <begin position="481"/>
        <end position="512"/>
    </location>
</feature>
<dbReference type="GO" id="GO:0005634">
    <property type="term" value="C:nucleus"/>
    <property type="evidence" value="ECO:0007669"/>
    <property type="project" value="TreeGrafter"/>
</dbReference>
<dbReference type="EMBL" id="ML995494">
    <property type="protein sequence ID" value="KAF2138934.1"/>
    <property type="molecule type" value="Genomic_DNA"/>
</dbReference>
<feature type="compositionally biased region" description="Basic and acidic residues" evidence="1">
    <location>
        <begin position="211"/>
        <end position="226"/>
    </location>
</feature>
<feature type="compositionally biased region" description="Low complexity" evidence="1">
    <location>
        <begin position="1201"/>
        <end position="1219"/>
    </location>
</feature>
<feature type="compositionally biased region" description="Pro residues" evidence="1">
    <location>
        <begin position="84"/>
        <end position="107"/>
    </location>
</feature>
<dbReference type="GO" id="GO:0000178">
    <property type="term" value="C:exosome (RNase complex)"/>
    <property type="evidence" value="ECO:0007669"/>
    <property type="project" value="TreeGrafter"/>
</dbReference>
<dbReference type="Pfam" id="PF10650">
    <property type="entry name" value="zf-C3H1"/>
    <property type="match status" value="1"/>
</dbReference>
<evidence type="ECO:0000313" key="4">
    <source>
        <dbReference type="Proteomes" id="UP000799438"/>
    </source>
</evidence>
<dbReference type="Proteomes" id="UP000799438">
    <property type="component" value="Unassembled WGS sequence"/>
</dbReference>
<feature type="compositionally biased region" description="Acidic residues" evidence="1">
    <location>
        <begin position="1015"/>
        <end position="1040"/>
    </location>
</feature>
<feature type="compositionally biased region" description="Low complexity" evidence="1">
    <location>
        <begin position="1098"/>
        <end position="1110"/>
    </location>
</feature>
<feature type="region of interest" description="Disordered" evidence="1">
    <location>
        <begin position="84"/>
        <end position="308"/>
    </location>
</feature>
<feature type="compositionally biased region" description="Acidic residues" evidence="1">
    <location>
        <begin position="684"/>
        <end position="702"/>
    </location>
</feature>
<dbReference type="GeneID" id="54303870"/>
<sequence length="1416" mass="151411">MANYQPAPPFFGRSYPMPLPPPPNVTPASFQNQPPQSQQQPPPPSQQPQAQSAAAFQQNASLPHQMDFTTFSTLFNNGTLPPPVFPPPFAGQPGFLPPPPIPFPGFQPPALGFPVPPPQAMSVPQLPPTLPVKPAPPAHNNRVSELVGDKEEGELSDDVRPKAATDYTASNAMRSGVARQGEARDQQLASGDRYRPGAEAASPRGYGLRSEIGKYDRGSHRDEYRPESSQMQRPRDGRSPVSSSRELPHRSSRGYDTYRPEHDRAYISQYSKSSNQQPSVQSSSAIAQDTKPEERSSPNGEKSIPLAKQREESIAFVKVLKDQGYGFADLVKENLDPKLLGEIFVHLSKISPRLTQAQPVNASSNAPPPQVNAHAAAPVGNAAGISLSTSVKPVQATAPAVRSSSGASPLPAVPVAAAPVQDSTSAKLTRKPTVTIPATKPAVTQVTSPPVDRAEYIKRLMAAKSGKASSTAQPPAPPAAVPEKAPVAPQVQPTKNASSAPKPNAPAESAKAVDPVDPGALAAQKKAAQNELLRKKIEALKLPRQKPAVEQQNGSANQSTGAQTPATINTTETATPPHDASSAHAVDTNAVSVDQKSPAALPSAVHAQSPRGIPGLFMTSTEPQSQASNKPAPAPAPAAPINQGRKRPVAADFEDMQRATPSMFKRPFGQSRYENDHQDLIIEVSDDESEGSDMDVDDDLEETQPAPVAAKSSGYSQTAAARNLPPLTDFPSRPNFGQNGSTQATTPAVQTPGTADDLRRKEEELAALKKKLAERQLQQKAKLQSSRASTPVMAKQSAPASAPQSIVATPPSATYQANEMPILSHADQRSAHTGTSPAGTAAPAAKERSVSLVGDRSSVSQSPAESEWRRRRRAELQSSIFASEAGLSTNLSRLEQLKREMEQIEAENRKRQLEKEQLIDELEGLGIDTEGMPHEELQAKKNEIMQQQESEAANLEASKGLSQENAAPESQDPITDASRQDVDMLLPAEAKLDNVSQVPTQEAVVADGAKNISEGEVEDESDTTDAEMEMSDSEAEDDYEPSPVQPLASVPAVEPVTGESVRQLSKTVNADPKPALPAESSEQEDTEDFYSPEPSGEAAQKAPGGDAAAQVANDSPYSFGDSQEDDDITARDENMDTQEPPKPAPTDIADAESDVAMDEDEDDYEPSDAIPEAAHAASSAPTSEYPTPRTKSPADLTGLEPAQLTADTQATTTSEPTPAVSASASEGFSRSPPTQVAVVADDLAPELQPPSSQELQPSQTALLPSEPAIPSRFTPYESPLKQFRAYRYHPEYSRSVPGGFRSLTYSHEIDPIKPVCPYELAGGICNDNECDGQHFRAMGLSADSRRLNHVEDKVLVQLGIVNPGRTEEEQTEWRAGLKQVLKQLREQNVKNAESVASAITEYRREFLKDPSRVLNL</sequence>
<feature type="compositionally biased region" description="Polar residues" evidence="1">
    <location>
        <begin position="550"/>
        <end position="561"/>
    </location>
</feature>
<feature type="domain" description="Putative zinc-finger" evidence="2">
    <location>
        <begin position="1316"/>
        <end position="1336"/>
    </location>
</feature>
<feature type="compositionally biased region" description="Pro residues" evidence="1">
    <location>
        <begin position="114"/>
        <end position="137"/>
    </location>
</feature>
<feature type="compositionally biased region" description="Low complexity" evidence="1">
    <location>
        <begin position="775"/>
        <end position="784"/>
    </location>
</feature>
<gene>
    <name evidence="3" type="ORF">K452DRAFT_360700</name>
</gene>
<feature type="compositionally biased region" description="Acidic residues" evidence="1">
    <location>
        <begin position="1081"/>
        <end position="1090"/>
    </location>
</feature>
<feature type="compositionally biased region" description="Polar residues" evidence="1">
    <location>
        <begin position="1220"/>
        <end position="1234"/>
    </location>
</feature>
<feature type="compositionally biased region" description="Low complexity" evidence="1">
    <location>
        <begin position="26"/>
        <end position="39"/>
    </location>
</feature>
<evidence type="ECO:0000259" key="2">
    <source>
        <dbReference type="Pfam" id="PF10650"/>
    </source>
</evidence>
<dbReference type="RefSeq" id="XP_033394647.1">
    <property type="nucleotide sequence ID" value="XM_033546364.1"/>
</dbReference>
<feature type="compositionally biased region" description="Low complexity" evidence="1">
    <location>
        <begin position="562"/>
        <end position="577"/>
    </location>
</feature>